<geneLocation type="plasmid" evidence="2 3">
    <name>pBIND02</name>
</geneLocation>
<evidence type="ECO:0000256" key="1">
    <source>
        <dbReference type="SAM" id="MobiDB-lite"/>
    </source>
</evidence>
<keyword evidence="2" id="KW-0614">Plasmid</keyword>
<keyword evidence="3" id="KW-1185">Reference proteome</keyword>
<evidence type="ECO:0000313" key="2">
    <source>
        <dbReference type="EMBL" id="ACB97430.1"/>
    </source>
</evidence>
<dbReference type="eggNOG" id="ENOG5032U3Q">
    <property type="taxonomic scope" value="Bacteria"/>
</dbReference>
<proteinExistence type="predicted"/>
<dbReference type="RefSeq" id="WP_012382819.1">
    <property type="nucleotide sequence ID" value="NC_010578.1"/>
</dbReference>
<dbReference type="EMBL" id="CP001018">
    <property type="protein sequence ID" value="ACB97430.1"/>
    <property type="molecule type" value="Genomic_DNA"/>
</dbReference>
<dbReference type="Proteomes" id="UP000001695">
    <property type="component" value="Plasmid pBIND02"/>
</dbReference>
<gene>
    <name evidence="2" type="ordered locus">Bind_3903</name>
</gene>
<reference evidence="2 3" key="1">
    <citation type="submission" date="2008-03" db="EMBL/GenBank/DDBJ databases">
        <title>Complete sequence of plasmid2 of Beijerinckia indica subsp. indica ATCC 9039.</title>
        <authorList>
            <consortium name="US DOE Joint Genome Institute"/>
            <person name="Copeland A."/>
            <person name="Lucas S."/>
            <person name="Lapidus A."/>
            <person name="Glavina del Rio T."/>
            <person name="Dalin E."/>
            <person name="Tice H."/>
            <person name="Bruce D."/>
            <person name="Goodwin L."/>
            <person name="Pitluck S."/>
            <person name="LaButti K."/>
            <person name="Schmutz J."/>
            <person name="Larimer F."/>
            <person name="Land M."/>
            <person name="Hauser L."/>
            <person name="Kyrpides N."/>
            <person name="Ivanova N."/>
            <person name="Dunfield P.F."/>
            <person name="Dedysh S.N."/>
            <person name="Liesack W."/>
            <person name="Saw J.H."/>
            <person name="Alam M."/>
            <person name="Chen Y."/>
            <person name="Murrell J.C."/>
            <person name="Richardson P."/>
        </authorList>
    </citation>
    <scope>NUCLEOTIDE SEQUENCE [LARGE SCALE GENOMIC DNA]</scope>
    <source>
        <strain evidence="3">ATCC 9039 / DSM 1715 / NCIMB 8712</strain>
        <plasmid evidence="2 3">pBIND02</plasmid>
    </source>
</reference>
<dbReference type="HOGENOM" id="CLU_1902586_0_0_5"/>
<accession>B2ILN0</accession>
<organism evidence="2 3">
    <name type="scientific">Beijerinckia indica subsp. indica (strain ATCC 9039 / DSM 1715 / NCIMB 8712)</name>
    <dbReference type="NCBI Taxonomy" id="395963"/>
    <lineage>
        <taxon>Bacteria</taxon>
        <taxon>Pseudomonadati</taxon>
        <taxon>Pseudomonadota</taxon>
        <taxon>Alphaproteobacteria</taxon>
        <taxon>Hyphomicrobiales</taxon>
        <taxon>Beijerinckiaceae</taxon>
        <taxon>Beijerinckia</taxon>
    </lineage>
</organism>
<dbReference type="AlphaFoldDB" id="B2ILN0"/>
<sequence length="138" mass="15224">MTVSSIDQVRSEIASLEERLEKLRQVESILAELSGEGVSQPSPRKSRVSARQQMERRPEKLTQPVGRRRGAKLQGREGSTPNAILSLLETQGPLARAEIEEAIRAEREIGKQTVSVSLQRLRGSGKIQLEDGKWGLAA</sequence>
<feature type="region of interest" description="Disordered" evidence="1">
    <location>
        <begin position="34"/>
        <end position="81"/>
    </location>
</feature>
<evidence type="ECO:0000313" key="3">
    <source>
        <dbReference type="Proteomes" id="UP000001695"/>
    </source>
</evidence>
<dbReference type="KEGG" id="bid:Bind_3903"/>
<name>B2ILN0_BEII9</name>
<protein>
    <submittedName>
        <fullName evidence="2">Uncharacterized protein</fullName>
    </submittedName>
</protein>